<evidence type="ECO:0000256" key="2">
    <source>
        <dbReference type="SAM" id="Phobius"/>
    </source>
</evidence>
<dbReference type="EMBL" id="MCGO01000029">
    <property type="protein sequence ID" value="ORY42251.1"/>
    <property type="molecule type" value="Genomic_DNA"/>
</dbReference>
<dbReference type="PANTHER" id="PTHR31965">
    <property type="entry name" value="TRANSMEMBRANE PROTEIN 42"/>
    <property type="match status" value="1"/>
</dbReference>
<proteinExistence type="predicted"/>
<gene>
    <name evidence="4" type="ORF">BCR33DRAFT_851772</name>
</gene>
<reference evidence="4 5" key="1">
    <citation type="submission" date="2016-07" db="EMBL/GenBank/DDBJ databases">
        <title>Pervasive Adenine N6-methylation of Active Genes in Fungi.</title>
        <authorList>
            <consortium name="DOE Joint Genome Institute"/>
            <person name="Mondo S.J."/>
            <person name="Dannebaum R.O."/>
            <person name="Kuo R.C."/>
            <person name="Labutti K."/>
            <person name="Haridas S."/>
            <person name="Kuo A."/>
            <person name="Salamov A."/>
            <person name="Ahrendt S.R."/>
            <person name="Lipzen A."/>
            <person name="Sullivan W."/>
            <person name="Andreopoulos W.B."/>
            <person name="Clum A."/>
            <person name="Lindquist E."/>
            <person name="Daum C."/>
            <person name="Ramamoorthy G.K."/>
            <person name="Gryganskyi A."/>
            <person name="Culley D."/>
            <person name="Magnuson J.K."/>
            <person name="James T.Y."/>
            <person name="O'Malley M.A."/>
            <person name="Stajich J.E."/>
            <person name="Spatafora J.W."/>
            <person name="Visel A."/>
            <person name="Grigoriev I.V."/>
        </authorList>
    </citation>
    <scope>NUCLEOTIDE SEQUENCE [LARGE SCALE GENOMIC DNA]</scope>
    <source>
        <strain evidence="4 5">JEL800</strain>
    </source>
</reference>
<dbReference type="Pfam" id="PF00892">
    <property type="entry name" value="EamA"/>
    <property type="match status" value="1"/>
</dbReference>
<keyword evidence="2" id="KW-1133">Transmembrane helix</keyword>
<feature type="domain" description="EamA" evidence="3">
    <location>
        <begin position="43"/>
        <end position="125"/>
    </location>
</feature>
<sequence>MPKQKRTNFVLSITSGLFAAGSTLFAKLLSSSFSNEPLSFLPSSLDWISPKLILLPLVIGCNVLMWSTFTRALSSSPSSAAVSVLNNSANMIASALMGFIIFQEELSVRWWVGAGFVLAGTALMTQGDTQQQTPKKHAMKTRSKKTE</sequence>
<name>A0A1Y2C5E7_9FUNG</name>
<dbReference type="InterPro" id="IPR037185">
    <property type="entry name" value="EmrE-like"/>
</dbReference>
<feature type="transmembrane region" description="Helical" evidence="2">
    <location>
        <begin position="108"/>
        <end position="125"/>
    </location>
</feature>
<dbReference type="Proteomes" id="UP000193642">
    <property type="component" value="Unassembled WGS sequence"/>
</dbReference>
<feature type="transmembrane region" description="Helical" evidence="2">
    <location>
        <begin position="81"/>
        <end position="102"/>
    </location>
</feature>
<keyword evidence="2" id="KW-0472">Membrane</keyword>
<dbReference type="AlphaFoldDB" id="A0A1Y2C5E7"/>
<dbReference type="Gene3D" id="1.10.3730.20">
    <property type="match status" value="1"/>
</dbReference>
<accession>A0A1Y2C5E7</accession>
<dbReference type="InterPro" id="IPR039632">
    <property type="entry name" value="TMEM42"/>
</dbReference>
<dbReference type="InterPro" id="IPR000620">
    <property type="entry name" value="EamA_dom"/>
</dbReference>
<evidence type="ECO:0000313" key="5">
    <source>
        <dbReference type="Proteomes" id="UP000193642"/>
    </source>
</evidence>
<feature type="compositionally biased region" description="Basic residues" evidence="1">
    <location>
        <begin position="134"/>
        <end position="147"/>
    </location>
</feature>
<organism evidence="4 5">
    <name type="scientific">Rhizoclosmatium globosum</name>
    <dbReference type="NCBI Taxonomy" id="329046"/>
    <lineage>
        <taxon>Eukaryota</taxon>
        <taxon>Fungi</taxon>
        <taxon>Fungi incertae sedis</taxon>
        <taxon>Chytridiomycota</taxon>
        <taxon>Chytridiomycota incertae sedis</taxon>
        <taxon>Chytridiomycetes</taxon>
        <taxon>Chytridiales</taxon>
        <taxon>Chytriomycetaceae</taxon>
        <taxon>Rhizoclosmatium</taxon>
    </lineage>
</organism>
<keyword evidence="2" id="KW-0812">Transmembrane</keyword>
<evidence type="ECO:0000313" key="4">
    <source>
        <dbReference type="EMBL" id="ORY42251.1"/>
    </source>
</evidence>
<dbReference type="GO" id="GO:0016020">
    <property type="term" value="C:membrane"/>
    <property type="evidence" value="ECO:0007669"/>
    <property type="project" value="InterPro"/>
</dbReference>
<keyword evidence="5" id="KW-1185">Reference proteome</keyword>
<dbReference type="OrthoDB" id="5854584at2759"/>
<feature type="region of interest" description="Disordered" evidence="1">
    <location>
        <begin position="128"/>
        <end position="147"/>
    </location>
</feature>
<evidence type="ECO:0000259" key="3">
    <source>
        <dbReference type="Pfam" id="PF00892"/>
    </source>
</evidence>
<dbReference type="PANTHER" id="PTHR31965:SF1">
    <property type="entry name" value="TRANSMEMBRANE PROTEIN 42"/>
    <property type="match status" value="1"/>
</dbReference>
<protein>
    <recommendedName>
        <fullName evidence="3">EamA domain-containing protein</fullName>
    </recommendedName>
</protein>
<dbReference type="STRING" id="329046.A0A1Y2C5E7"/>
<dbReference type="SUPFAM" id="SSF103481">
    <property type="entry name" value="Multidrug resistance efflux transporter EmrE"/>
    <property type="match status" value="1"/>
</dbReference>
<comment type="caution">
    <text evidence="4">The sequence shown here is derived from an EMBL/GenBank/DDBJ whole genome shotgun (WGS) entry which is preliminary data.</text>
</comment>
<evidence type="ECO:0000256" key="1">
    <source>
        <dbReference type="SAM" id="MobiDB-lite"/>
    </source>
</evidence>
<feature type="transmembrane region" description="Helical" evidence="2">
    <location>
        <begin position="50"/>
        <end position="69"/>
    </location>
</feature>